<keyword evidence="3" id="KW-1185">Reference proteome</keyword>
<dbReference type="AlphaFoldDB" id="A0A9N9JV47"/>
<feature type="non-terminal residue" evidence="2">
    <location>
        <position position="1"/>
    </location>
</feature>
<accession>A0A9N9JV47</accession>
<dbReference type="EMBL" id="CAJVPZ010067465">
    <property type="protein sequence ID" value="CAG8797133.1"/>
    <property type="molecule type" value="Genomic_DNA"/>
</dbReference>
<sequence length="66" mass="7546">TDTFIQKLQQILHEYRPNNPLFSGLGPLTSTEREDNINDNMDIDNNPTANNTNTTQKQQNTNINTQ</sequence>
<organism evidence="2 3">
    <name type="scientific">Racocetra fulgida</name>
    <dbReference type="NCBI Taxonomy" id="60492"/>
    <lineage>
        <taxon>Eukaryota</taxon>
        <taxon>Fungi</taxon>
        <taxon>Fungi incertae sedis</taxon>
        <taxon>Mucoromycota</taxon>
        <taxon>Glomeromycotina</taxon>
        <taxon>Glomeromycetes</taxon>
        <taxon>Diversisporales</taxon>
        <taxon>Gigasporaceae</taxon>
        <taxon>Racocetra</taxon>
    </lineage>
</organism>
<reference evidence="2" key="1">
    <citation type="submission" date="2021-06" db="EMBL/GenBank/DDBJ databases">
        <authorList>
            <person name="Kallberg Y."/>
            <person name="Tangrot J."/>
            <person name="Rosling A."/>
        </authorList>
    </citation>
    <scope>NUCLEOTIDE SEQUENCE</scope>
    <source>
        <strain evidence="2">IN212</strain>
    </source>
</reference>
<feature type="compositionally biased region" description="Low complexity" evidence="1">
    <location>
        <begin position="38"/>
        <end position="66"/>
    </location>
</feature>
<protein>
    <submittedName>
        <fullName evidence="2">1403_t:CDS:1</fullName>
    </submittedName>
</protein>
<name>A0A9N9JV47_9GLOM</name>
<evidence type="ECO:0000313" key="2">
    <source>
        <dbReference type="EMBL" id="CAG8797133.1"/>
    </source>
</evidence>
<comment type="caution">
    <text evidence="2">The sequence shown here is derived from an EMBL/GenBank/DDBJ whole genome shotgun (WGS) entry which is preliminary data.</text>
</comment>
<gene>
    <name evidence="2" type="ORF">RFULGI_LOCUS17350</name>
</gene>
<proteinExistence type="predicted"/>
<dbReference type="Proteomes" id="UP000789396">
    <property type="component" value="Unassembled WGS sequence"/>
</dbReference>
<evidence type="ECO:0000256" key="1">
    <source>
        <dbReference type="SAM" id="MobiDB-lite"/>
    </source>
</evidence>
<evidence type="ECO:0000313" key="3">
    <source>
        <dbReference type="Proteomes" id="UP000789396"/>
    </source>
</evidence>
<feature type="region of interest" description="Disordered" evidence="1">
    <location>
        <begin position="21"/>
        <end position="66"/>
    </location>
</feature>